<dbReference type="Pfam" id="PF05960">
    <property type="entry name" value="DUF885"/>
    <property type="match status" value="1"/>
</dbReference>
<name>A0ABW0BDR3_9ACTN</name>
<protein>
    <submittedName>
        <fullName evidence="1">DUF885 domain-containing protein</fullName>
    </submittedName>
</protein>
<sequence>MSDDLSRLADDCWEAAASREPTYLRHLLGDYSAVDSYEGASRESDARFAATMRELARRAESIDEGTLDEQERITRSVVASYGSTSADLAATPLGDLRADPISGIQVDLPLVMGLLTVPDEAVAAQMPAKLDAVGVHLRETADRVREGAADGWVPAAYLVRETIAQIGAALATPLSDDQVVAAISLPDGIDDGAVREALRAAVERSVRPGLEAYRQALRDVLPQARPEEQCGLSWLEGGEATYAAALRYFTTTDKTAEEIHEIGLAQLAHLADEYRELGPEVVGSDDLDTIFDSLRSDPKLHYEHPDELVEDSRTALARAEAAMADWFEVVPRASCAVEGTEVGAKAFYFPPASDGSRGGTFFVNTSDTSAWGRFELESLAFHEGVPGHHLQLAIADELPASVPKLLKYAVNDAYAEGWGLYSERLADEMGLYSSALDRMGMFSADSLRACRLVVDTGIHAFGWSRQQAVDFMLSNSPLAEGICRPEADRYVCYPGQATSYMIGRLEIQRMRAEAEQRQGDRFDIRAFHSAVLDSGALPLDVLDRVVASRLG</sequence>
<evidence type="ECO:0000313" key="2">
    <source>
        <dbReference type="Proteomes" id="UP001596087"/>
    </source>
</evidence>
<keyword evidence="2" id="KW-1185">Reference proteome</keyword>
<dbReference type="EMBL" id="JBHSKD010000002">
    <property type="protein sequence ID" value="MFC5175325.1"/>
    <property type="molecule type" value="Genomic_DNA"/>
</dbReference>
<organism evidence="1 2">
    <name type="scientific">Nocardioides taihuensis</name>
    <dbReference type="NCBI Taxonomy" id="1835606"/>
    <lineage>
        <taxon>Bacteria</taxon>
        <taxon>Bacillati</taxon>
        <taxon>Actinomycetota</taxon>
        <taxon>Actinomycetes</taxon>
        <taxon>Propionibacteriales</taxon>
        <taxon>Nocardioidaceae</taxon>
        <taxon>Nocardioides</taxon>
    </lineage>
</organism>
<proteinExistence type="predicted"/>
<dbReference type="PANTHER" id="PTHR33361:SF2">
    <property type="entry name" value="DUF885 DOMAIN-CONTAINING PROTEIN"/>
    <property type="match status" value="1"/>
</dbReference>
<evidence type="ECO:0000313" key="1">
    <source>
        <dbReference type="EMBL" id="MFC5175325.1"/>
    </source>
</evidence>
<gene>
    <name evidence="1" type="ORF">ACFPGP_01495</name>
</gene>
<dbReference type="InterPro" id="IPR010281">
    <property type="entry name" value="DUF885"/>
</dbReference>
<dbReference type="PANTHER" id="PTHR33361">
    <property type="entry name" value="GLR0591 PROTEIN"/>
    <property type="match status" value="1"/>
</dbReference>
<dbReference type="Proteomes" id="UP001596087">
    <property type="component" value="Unassembled WGS sequence"/>
</dbReference>
<comment type="caution">
    <text evidence="1">The sequence shown here is derived from an EMBL/GenBank/DDBJ whole genome shotgun (WGS) entry which is preliminary data.</text>
</comment>
<accession>A0ABW0BDR3</accession>
<reference evidence="2" key="1">
    <citation type="journal article" date="2019" name="Int. J. Syst. Evol. Microbiol.">
        <title>The Global Catalogue of Microorganisms (GCM) 10K type strain sequencing project: providing services to taxonomists for standard genome sequencing and annotation.</title>
        <authorList>
            <consortium name="The Broad Institute Genomics Platform"/>
            <consortium name="The Broad Institute Genome Sequencing Center for Infectious Disease"/>
            <person name="Wu L."/>
            <person name="Ma J."/>
        </authorList>
    </citation>
    <scope>NUCLEOTIDE SEQUENCE [LARGE SCALE GENOMIC DNA]</scope>
    <source>
        <strain evidence="2">DFY41</strain>
    </source>
</reference>
<dbReference type="RefSeq" id="WP_378585904.1">
    <property type="nucleotide sequence ID" value="NZ_JBHSKD010000002.1"/>
</dbReference>